<dbReference type="OrthoDB" id="10262320at2759"/>
<feature type="domain" description="Vinculin-binding site-containing" evidence="3">
    <location>
        <begin position="1"/>
        <end position="107"/>
    </location>
</feature>
<dbReference type="Gene3D" id="1.20.120.230">
    <property type="entry name" value="Alpha-catenin/vinculin-like"/>
    <property type="match status" value="1"/>
</dbReference>
<name>A0A7K9E9N8_BARMA</name>
<dbReference type="AlphaFoldDB" id="A0A7K9E9N8"/>
<comment type="caution">
    <text evidence="4">The sequence shown here is derived from an EMBL/GenBank/DDBJ whole genome shotgun (WGS) entry which is preliminary data.</text>
</comment>
<dbReference type="GO" id="GO:0005925">
    <property type="term" value="C:focal adhesion"/>
    <property type="evidence" value="ECO:0007669"/>
    <property type="project" value="TreeGrafter"/>
</dbReference>
<organism evidence="4 5">
    <name type="scientific">Baryphthengus martii</name>
    <name type="common">Rufous motmot</name>
    <dbReference type="NCBI Taxonomy" id="176943"/>
    <lineage>
        <taxon>Eukaryota</taxon>
        <taxon>Metazoa</taxon>
        <taxon>Chordata</taxon>
        <taxon>Craniata</taxon>
        <taxon>Vertebrata</taxon>
        <taxon>Euteleostomi</taxon>
        <taxon>Archelosauria</taxon>
        <taxon>Archosauria</taxon>
        <taxon>Dinosauria</taxon>
        <taxon>Saurischia</taxon>
        <taxon>Theropoda</taxon>
        <taxon>Coelurosauria</taxon>
        <taxon>Aves</taxon>
        <taxon>Neognathae</taxon>
        <taxon>Neoaves</taxon>
        <taxon>Telluraves</taxon>
        <taxon>Coraciimorphae</taxon>
        <taxon>Coraciiformes</taxon>
        <taxon>Momotidae</taxon>
        <taxon>Baryphthengus</taxon>
    </lineage>
</organism>
<protein>
    <submittedName>
        <fullName evidence="4">TLN1 protein</fullName>
    </submittedName>
</protein>
<dbReference type="Proteomes" id="UP000578343">
    <property type="component" value="Unassembled WGS sequence"/>
</dbReference>
<comment type="subcellular location">
    <subcellularLocation>
        <location evidence="1">Cytoplasm</location>
    </subcellularLocation>
</comment>
<evidence type="ECO:0000256" key="1">
    <source>
        <dbReference type="ARBA" id="ARBA00004496"/>
    </source>
</evidence>
<accession>A0A7K9E9N8</accession>
<dbReference type="EMBL" id="VWZK01009582">
    <property type="protein sequence ID" value="NXG73410.1"/>
    <property type="molecule type" value="Genomic_DNA"/>
</dbReference>
<sequence>MVKMAKAIAVTMQEMVTKTTTNPDELGILDNQLTNNYGQLAQESKLAALATKNEEIVSHIKYQVQELGHGCAALVTKFGALQCSLNDAYTKKELIMSNMLVALQAGNQRTQACITAASAASGIIPDLNTTIMFAMTGTLNQKNSETFTDHR</sequence>
<dbReference type="Pfam" id="PF08913">
    <property type="entry name" value="VBS"/>
    <property type="match status" value="1"/>
</dbReference>
<gene>
    <name evidence="4" type="primary">Tln1_0</name>
    <name evidence="4" type="ORF">BARMAR_R14940</name>
</gene>
<evidence type="ECO:0000313" key="4">
    <source>
        <dbReference type="EMBL" id="NXG73410.1"/>
    </source>
</evidence>
<dbReference type="SUPFAM" id="SSF47220">
    <property type="entry name" value="alpha-catenin/vinculin-like"/>
    <property type="match status" value="1"/>
</dbReference>
<keyword evidence="5" id="KW-1185">Reference proteome</keyword>
<proteinExistence type="predicted"/>
<dbReference type="PANTHER" id="PTHR19981">
    <property type="entry name" value="TALIN"/>
    <property type="match status" value="1"/>
</dbReference>
<dbReference type="GO" id="GO:0005178">
    <property type="term" value="F:integrin binding"/>
    <property type="evidence" value="ECO:0007669"/>
    <property type="project" value="TreeGrafter"/>
</dbReference>
<evidence type="ECO:0000256" key="2">
    <source>
        <dbReference type="ARBA" id="ARBA00022490"/>
    </source>
</evidence>
<evidence type="ECO:0000259" key="3">
    <source>
        <dbReference type="Pfam" id="PF08913"/>
    </source>
</evidence>
<dbReference type="InterPro" id="IPR015009">
    <property type="entry name" value="Vinculin-bd_dom"/>
</dbReference>
<dbReference type="PANTHER" id="PTHR19981:SF7">
    <property type="entry name" value="TALIN-1"/>
    <property type="match status" value="1"/>
</dbReference>
<dbReference type="GO" id="GO:0051015">
    <property type="term" value="F:actin filament binding"/>
    <property type="evidence" value="ECO:0007669"/>
    <property type="project" value="InterPro"/>
</dbReference>
<keyword evidence="2" id="KW-0963">Cytoplasm</keyword>
<dbReference type="GO" id="GO:0005737">
    <property type="term" value="C:cytoplasm"/>
    <property type="evidence" value="ECO:0007669"/>
    <property type="project" value="UniProtKB-SubCell"/>
</dbReference>
<feature type="non-terminal residue" evidence="4">
    <location>
        <position position="1"/>
    </location>
</feature>
<dbReference type="GO" id="GO:0005886">
    <property type="term" value="C:plasma membrane"/>
    <property type="evidence" value="ECO:0007669"/>
    <property type="project" value="TreeGrafter"/>
</dbReference>
<dbReference type="InterPro" id="IPR036723">
    <property type="entry name" value="Alpha-catenin/vinculin-like_sf"/>
</dbReference>
<dbReference type="GO" id="GO:0098609">
    <property type="term" value="P:cell-cell adhesion"/>
    <property type="evidence" value="ECO:0007669"/>
    <property type="project" value="TreeGrafter"/>
</dbReference>
<dbReference type="GO" id="GO:0030036">
    <property type="term" value="P:actin cytoskeleton organization"/>
    <property type="evidence" value="ECO:0007669"/>
    <property type="project" value="TreeGrafter"/>
</dbReference>
<dbReference type="Gene3D" id="1.20.1420.10">
    <property type="entry name" value="Talin, central domain"/>
    <property type="match status" value="1"/>
</dbReference>
<reference evidence="4 5" key="1">
    <citation type="submission" date="2019-09" db="EMBL/GenBank/DDBJ databases">
        <title>Bird 10,000 Genomes (B10K) Project - Family phase.</title>
        <authorList>
            <person name="Zhang G."/>
        </authorList>
    </citation>
    <scope>NUCLEOTIDE SEQUENCE [LARGE SCALE GENOMIC DNA]</scope>
    <source>
        <strain evidence="4">B10K-DU-001-21</strain>
        <tissue evidence="4">Muscle</tissue>
    </source>
</reference>
<evidence type="ECO:0000313" key="5">
    <source>
        <dbReference type="Proteomes" id="UP000578343"/>
    </source>
</evidence>
<feature type="non-terminal residue" evidence="4">
    <location>
        <position position="151"/>
    </location>
</feature>